<dbReference type="InterPro" id="IPR014784">
    <property type="entry name" value="Cu2_ascorb_mOase-like_C"/>
</dbReference>
<gene>
    <name evidence="3" type="ORF">METZ01_LOCUS251875</name>
</gene>
<name>A0A382IK09_9ZZZZ</name>
<protein>
    <recommendedName>
        <fullName evidence="4">Copper type II ascorbate-dependent monooxygenase C-terminal domain-containing protein</fullName>
    </recommendedName>
</protein>
<dbReference type="AlphaFoldDB" id="A0A382IK09"/>
<accession>A0A382IK09</accession>
<evidence type="ECO:0008006" key="4">
    <source>
        <dbReference type="Google" id="ProtNLM"/>
    </source>
</evidence>
<dbReference type="GO" id="GO:0016715">
    <property type="term" value="F:oxidoreductase activity, acting on paired donors, with incorporation or reduction of molecular oxygen, reduced ascorbate as one donor, and incorporation of one atom of oxygen"/>
    <property type="evidence" value="ECO:0007669"/>
    <property type="project" value="InterPro"/>
</dbReference>
<evidence type="ECO:0000256" key="2">
    <source>
        <dbReference type="SAM" id="MobiDB-lite"/>
    </source>
</evidence>
<evidence type="ECO:0000313" key="3">
    <source>
        <dbReference type="EMBL" id="SVB99021.1"/>
    </source>
</evidence>
<dbReference type="SUPFAM" id="SSF49742">
    <property type="entry name" value="PHM/PNGase F"/>
    <property type="match status" value="2"/>
</dbReference>
<organism evidence="3">
    <name type="scientific">marine metagenome</name>
    <dbReference type="NCBI Taxonomy" id="408172"/>
    <lineage>
        <taxon>unclassified sequences</taxon>
        <taxon>metagenomes</taxon>
        <taxon>ecological metagenomes</taxon>
    </lineage>
</organism>
<evidence type="ECO:0000256" key="1">
    <source>
        <dbReference type="ARBA" id="ARBA00023157"/>
    </source>
</evidence>
<feature type="region of interest" description="Disordered" evidence="2">
    <location>
        <begin position="1"/>
        <end position="20"/>
    </location>
</feature>
<dbReference type="Gene3D" id="2.60.120.230">
    <property type="match status" value="1"/>
</dbReference>
<keyword evidence="1" id="KW-1015">Disulfide bond</keyword>
<proteinExistence type="predicted"/>
<reference evidence="3" key="1">
    <citation type="submission" date="2018-05" db="EMBL/GenBank/DDBJ databases">
        <authorList>
            <person name="Lanie J.A."/>
            <person name="Ng W.-L."/>
            <person name="Kazmierczak K.M."/>
            <person name="Andrzejewski T.M."/>
            <person name="Davidsen T.M."/>
            <person name="Wayne K.J."/>
            <person name="Tettelin H."/>
            <person name="Glass J.I."/>
            <person name="Rusch D."/>
            <person name="Podicherti R."/>
            <person name="Tsui H.-C.T."/>
            <person name="Winkler M.E."/>
        </authorList>
    </citation>
    <scope>NUCLEOTIDE SEQUENCE</scope>
</reference>
<dbReference type="EMBL" id="UINC01067397">
    <property type="protein sequence ID" value="SVB99021.1"/>
    <property type="molecule type" value="Genomic_DNA"/>
</dbReference>
<dbReference type="InterPro" id="IPR008977">
    <property type="entry name" value="PHM/PNGase_F_dom_sf"/>
</dbReference>
<feature type="non-terminal residue" evidence="3">
    <location>
        <position position="1"/>
    </location>
</feature>
<sequence>SLISSWVDVGAPRGNPEDAPSPIALESLDEWRIGTPEWIVELPEEQTIGAVDADHWLDIWADSRLTEDRYIKAVETKPSPGSYPVVHHVATSMRWEEEDGEEGGGFLNEYAMGKNGDIFPDGTGRLIKAGTQIRFNMHYSSIGEEIKDRTRVGFQFYPAGYVPDRVLISRHVGDRFDTLDIPAGTENARSDGYYVLPEPTQVTGFQPHMHIRGKRMCVEAIHPSGVIETLSCTGHNFGWHIVYNYADGEAPLLPAGSILHVMGWHDNTASNRYNPDPKNWVGFGNRSIDDMSFAWMSFYHMPQEVFDQKLLERSQRSNNN</sequence>